<dbReference type="SUPFAM" id="SSF52540">
    <property type="entry name" value="P-loop containing nucleoside triphosphate hydrolases"/>
    <property type="match status" value="1"/>
</dbReference>
<dbReference type="RefSeq" id="WP_345929747.1">
    <property type="nucleotide sequence ID" value="NZ_JBDIVF010000011.1"/>
</dbReference>
<dbReference type="EMBL" id="JBEWLZ010000010">
    <property type="protein sequence ID" value="MET1491192.1"/>
    <property type="molecule type" value="Genomic_DNA"/>
</dbReference>
<evidence type="ECO:0000313" key="3">
    <source>
        <dbReference type="Proteomes" id="UP001548590"/>
    </source>
</evidence>
<keyword evidence="3" id="KW-1185">Reference proteome</keyword>
<sequence>MNDLSPYGDNPFINALGPIRDRREMSRALLQTPARPPDIANLPYAVRLHWLMQLREMHLPRIEELRLAESLDLATRHSYAQRSPHSPEVWSALMKEPVIQPALNMPAGVVSLVGHSGTGKTEAVTRLLKRYPQIIAHDRLPNFAGKHLQVAWVSVCVPPSGRTVDLAEVLMKAWDRAMLPFHKGEPRFAHTLAQQRRYGPRMLEEWRQIASSHFLGLLHLDEIQNLFKLATLSQRKSRTNGKKGAGHHIDDYWAGLPIVEDQMLKWILSIANEWGMALCISGTPDGLNALRSRFSVSQRISSLGHHRFQPFQVDDAEFVGVFLPALLRHQYVSTPLQMSDELAHLLIELTAGIPRLLVGLWIAAHRIAFERNEDRLRLEDLMAGAKTTLAPVMPAVQALNSGNPQLMERFEDLMPDDFDLWEALGHPL</sequence>
<dbReference type="Proteomes" id="UP001548590">
    <property type="component" value="Unassembled WGS sequence"/>
</dbReference>
<proteinExistence type="predicted"/>
<dbReference type="InterPro" id="IPR027417">
    <property type="entry name" value="P-loop_NTPase"/>
</dbReference>
<name>A0ABV2CUU2_9RHOO</name>
<feature type="domain" description="ORC1/DEAH AAA+ ATPase" evidence="1">
    <location>
        <begin position="106"/>
        <end position="284"/>
    </location>
</feature>
<organism evidence="2 3">
    <name type="scientific">Uliginosibacterium paludis</name>
    <dbReference type="NCBI Taxonomy" id="1615952"/>
    <lineage>
        <taxon>Bacteria</taxon>
        <taxon>Pseudomonadati</taxon>
        <taxon>Pseudomonadota</taxon>
        <taxon>Betaproteobacteria</taxon>
        <taxon>Rhodocyclales</taxon>
        <taxon>Zoogloeaceae</taxon>
        <taxon>Uliginosibacterium</taxon>
    </lineage>
</organism>
<evidence type="ECO:0000259" key="1">
    <source>
        <dbReference type="Pfam" id="PF13401"/>
    </source>
</evidence>
<comment type="caution">
    <text evidence="2">The sequence shown here is derived from an EMBL/GenBank/DDBJ whole genome shotgun (WGS) entry which is preliminary data.</text>
</comment>
<protein>
    <submittedName>
        <fullName evidence="2">AAA family ATPase</fullName>
    </submittedName>
</protein>
<accession>A0ABV2CUU2</accession>
<gene>
    <name evidence="2" type="ORF">ABVT11_15240</name>
</gene>
<reference evidence="2 3" key="1">
    <citation type="submission" date="2024-07" db="EMBL/GenBank/DDBJ databases">
        <title>Uliginosibacterium paludis KCTC:42655.</title>
        <authorList>
            <person name="Kim M.K."/>
        </authorList>
    </citation>
    <scope>NUCLEOTIDE SEQUENCE [LARGE SCALE GENOMIC DNA]</scope>
    <source>
        <strain evidence="2 3">KCTC 42655</strain>
    </source>
</reference>
<dbReference type="InterPro" id="IPR049945">
    <property type="entry name" value="AAA_22"/>
</dbReference>
<dbReference type="Pfam" id="PF13401">
    <property type="entry name" value="AAA_22"/>
    <property type="match status" value="1"/>
</dbReference>
<evidence type="ECO:0000313" key="2">
    <source>
        <dbReference type="EMBL" id="MET1491192.1"/>
    </source>
</evidence>